<feature type="compositionally biased region" description="Polar residues" evidence="1">
    <location>
        <begin position="174"/>
        <end position="194"/>
    </location>
</feature>
<dbReference type="Gene3D" id="3.30.70.2390">
    <property type="match status" value="1"/>
</dbReference>
<dbReference type="InterPro" id="IPR027381">
    <property type="entry name" value="LytR/CpsA/Psr_C"/>
</dbReference>
<feature type="compositionally biased region" description="Basic and acidic residues" evidence="1">
    <location>
        <begin position="195"/>
        <end position="206"/>
    </location>
</feature>
<feature type="region of interest" description="Disordered" evidence="1">
    <location>
        <begin position="146"/>
        <end position="206"/>
    </location>
</feature>
<evidence type="ECO:0000313" key="4">
    <source>
        <dbReference type="EMBL" id="PMC64972.1"/>
    </source>
</evidence>
<evidence type="ECO:0000259" key="3">
    <source>
        <dbReference type="Pfam" id="PF13399"/>
    </source>
</evidence>
<organism evidence="4 5">
    <name type="scientific">Corynebacterium tuscaniense</name>
    <dbReference type="NCBI Taxonomy" id="302449"/>
    <lineage>
        <taxon>Bacteria</taxon>
        <taxon>Bacillati</taxon>
        <taxon>Actinomycetota</taxon>
        <taxon>Actinomycetes</taxon>
        <taxon>Mycobacteriales</taxon>
        <taxon>Corynebacteriaceae</taxon>
        <taxon>Corynebacterium</taxon>
    </lineage>
</organism>
<feature type="domain" description="LytR/CpsA/Psr regulator C-terminal" evidence="3">
    <location>
        <begin position="217"/>
        <end position="307"/>
    </location>
</feature>
<feature type="transmembrane region" description="Helical" evidence="2">
    <location>
        <begin position="122"/>
        <end position="141"/>
    </location>
</feature>
<feature type="compositionally biased region" description="Low complexity" evidence="1">
    <location>
        <begin position="154"/>
        <end position="163"/>
    </location>
</feature>
<comment type="caution">
    <text evidence="4">The sequence shown here is derived from an EMBL/GenBank/DDBJ whole genome shotgun (WGS) entry which is preliminary data.</text>
</comment>
<keyword evidence="2" id="KW-0472">Membrane</keyword>
<accession>A0A2N6T6P3</accession>
<dbReference type="AlphaFoldDB" id="A0A2N6T6P3"/>
<feature type="compositionally biased region" description="Acidic residues" evidence="1">
    <location>
        <begin position="33"/>
        <end position="55"/>
    </location>
</feature>
<dbReference type="EMBL" id="PNHG01000003">
    <property type="protein sequence ID" value="PMC64972.1"/>
    <property type="molecule type" value="Genomic_DNA"/>
</dbReference>
<evidence type="ECO:0000256" key="1">
    <source>
        <dbReference type="SAM" id="MobiDB-lite"/>
    </source>
</evidence>
<keyword evidence="5" id="KW-1185">Reference proteome</keyword>
<gene>
    <name evidence="4" type="ORF">CJ203_02860</name>
</gene>
<reference evidence="4 5" key="1">
    <citation type="submission" date="2017-09" db="EMBL/GenBank/DDBJ databases">
        <title>Bacterial strain isolated from the female urinary microbiota.</title>
        <authorList>
            <person name="Thomas-White K."/>
            <person name="Kumar N."/>
            <person name="Forster S."/>
            <person name="Putonti C."/>
            <person name="Lawley T."/>
            <person name="Wolfe A.J."/>
        </authorList>
    </citation>
    <scope>NUCLEOTIDE SEQUENCE [LARGE SCALE GENOMIC DNA]</scope>
    <source>
        <strain evidence="4 5">UMB0792</strain>
    </source>
</reference>
<feature type="region of interest" description="Disordered" evidence="1">
    <location>
        <begin position="1"/>
        <end position="56"/>
    </location>
</feature>
<evidence type="ECO:0000256" key="2">
    <source>
        <dbReference type="SAM" id="Phobius"/>
    </source>
</evidence>
<dbReference type="Proteomes" id="UP000235836">
    <property type="component" value="Unassembled WGS sequence"/>
</dbReference>
<name>A0A2N6T6P3_9CORY</name>
<dbReference type="Pfam" id="PF13399">
    <property type="entry name" value="LytR_C"/>
    <property type="match status" value="1"/>
</dbReference>
<evidence type="ECO:0000313" key="5">
    <source>
        <dbReference type="Proteomes" id="UP000235836"/>
    </source>
</evidence>
<proteinExistence type="predicted"/>
<keyword evidence="2" id="KW-1133">Transmembrane helix</keyword>
<protein>
    <recommendedName>
        <fullName evidence="3">LytR/CpsA/Psr regulator C-terminal domain-containing protein</fullName>
    </recommendedName>
</protein>
<keyword evidence="2" id="KW-0812">Transmembrane</keyword>
<sequence>MGGSFGEPFEDVHDEPVTRAAGAARFGRHSQTDDVDFEDIEGYEDYDDYDQDGYADEPSAYASELEDDRGGVLAAGAMGASVADDGAARAGAGTVSSSAATGSGAALAGGATAVSSVPKRGLAMILIAVAILLGLWGVYAMTQSGKDDGDTAVQEQQNQQQDQGGRTPGDKSRYPNTGSPTNPANPTEGANQNGADKKEAADNNAANKERMTAENETVNVFNNSTVPNLAADVSGALEGQGARIGEVGNITEAQAVLTENTVFFDPATPGAEERAKALAERVGGVAKPNDGTVPENAANPGSLTLVLTGPVSF</sequence>